<feature type="domain" description="AB hydrolase-1" evidence="1">
    <location>
        <begin position="13"/>
        <end position="238"/>
    </location>
</feature>
<dbReference type="SUPFAM" id="SSF53474">
    <property type="entry name" value="alpha/beta-Hydrolases"/>
    <property type="match status" value="1"/>
</dbReference>
<sequence>MRTLSFKRSGKGPPLVLVHGFLGGSDMWRGQLRAFAASHDVICPDLAGFGDNAAMIAPETIEDHALSVLDLLDRLEIASFDLLGHSMGGMIVQEMTRMAPERVDRLILYGTGPQGVLPGRFETIAQSRERFLRDGVAETGARIAATWFLDGKDAKGYKHCRLMSSRARMETALASLTAWERWDGRAALTDFRARTLVLWGSRDRSYEWSQPELLWRSIPGADLAVVPGAAHIVHMEKPHLFNAIVAEFLASSASERICDMSDKPDL</sequence>
<dbReference type="GO" id="GO:0016787">
    <property type="term" value="F:hydrolase activity"/>
    <property type="evidence" value="ECO:0007669"/>
    <property type="project" value="UniProtKB-KW"/>
</dbReference>
<evidence type="ECO:0000313" key="2">
    <source>
        <dbReference type="EMBL" id="MXN48630.1"/>
    </source>
</evidence>
<organism evidence="2 3">
    <name type="scientific">Shinella kummerowiae</name>
    <dbReference type="NCBI Taxonomy" id="417745"/>
    <lineage>
        <taxon>Bacteria</taxon>
        <taxon>Pseudomonadati</taxon>
        <taxon>Pseudomonadota</taxon>
        <taxon>Alphaproteobacteria</taxon>
        <taxon>Hyphomicrobiales</taxon>
        <taxon>Rhizobiaceae</taxon>
        <taxon>Shinella</taxon>
    </lineage>
</organism>
<dbReference type="AlphaFoldDB" id="A0A6N8SNY1"/>
<dbReference type="InterPro" id="IPR029058">
    <property type="entry name" value="AB_hydrolase_fold"/>
</dbReference>
<dbReference type="Proteomes" id="UP000435802">
    <property type="component" value="Unassembled WGS sequence"/>
</dbReference>
<dbReference type="Pfam" id="PF00561">
    <property type="entry name" value="Abhydrolase_1"/>
    <property type="match status" value="1"/>
</dbReference>
<keyword evidence="3" id="KW-1185">Reference proteome</keyword>
<proteinExistence type="predicted"/>
<dbReference type="RefSeq" id="WP_160862123.1">
    <property type="nucleotide sequence ID" value="NZ_WUMK01000011.1"/>
</dbReference>
<dbReference type="OrthoDB" id="9796770at2"/>
<accession>A0A6N8SNY1</accession>
<dbReference type="InterPro" id="IPR050266">
    <property type="entry name" value="AB_hydrolase_sf"/>
</dbReference>
<dbReference type="EMBL" id="WUMK01000011">
    <property type="protein sequence ID" value="MXN48630.1"/>
    <property type="molecule type" value="Genomic_DNA"/>
</dbReference>
<name>A0A6N8SNY1_9HYPH</name>
<gene>
    <name evidence="2" type="ORF">GR138_25825</name>
</gene>
<dbReference type="PRINTS" id="PR00111">
    <property type="entry name" value="ABHYDROLASE"/>
</dbReference>
<comment type="caution">
    <text evidence="2">The sequence shown here is derived from an EMBL/GenBank/DDBJ whole genome shotgun (WGS) entry which is preliminary data.</text>
</comment>
<reference evidence="2 3" key="1">
    <citation type="submission" date="2019-12" db="EMBL/GenBank/DDBJ databases">
        <title>Shinella kummerowiae sp. nov., a symbiotic bacterium isolated from root nodules of the herbal legume Kummerowia stipulacea.</title>
        <authorList>
            <person name="Gao J."/>
        </authorList>
    </citation>
    <scope>NUCLEOTIDE SEQUENCE [LARGE SCALE GENOMIC DNA]</scope>
    <source>
        <strain evidence="2 3">CCBAU 25048</strain>
    </source>
</reference>
<keyword evidence="2" id="KW-0378">Hydrolase</keyword>
<evidence type="ECO:0000259" key="1">
    <source>
        <dbReference type="Pfam" id="PF00561"/>
    </source>
</evidence>
<dbReference type="Gene3D" id="3.40.50.1820">
    <property type="entry name" value="alpha/beta hydrolase"/>
    <property type="match status" value="1"/>
</dbReference>
<dbReference type="PANTHER" id="PTHR43798">
    <property type="entry name" value="MONOACYLGLYCEROL LIPASE"/>
    <property type="match status" value="1"/>
</dbReference>
<evidence type="ECO:0000313" key="3">
    <source>
        <dbReference type="Proteomes" id="UP000435802"/>
    </source>
</evidence>
<protein>
    <submittedName>
        <fullName evidence="2">Alpha/beta fold hydrolase</fullName>
    </submittedName>
</protein>
<dbReference type="InterPro" id="IPR000073">
    <property type="entry name" value="AB_hydrolase_1"/>
</dbReference>